<dbReference type="InterPro" id="IPR036388">
    <property type="entry name" value="WH-like_DNA-bd_sf"/>
</dbReference>
<dbReference type="GO" id="GO:0003677">
    <property type="term" value="F:DNA binding"/>
    <property type="evidence" value="ECO:0007669"/>
    <property type="project" value="UniProtKB-KW"/>
</dbReference>
<sequence length="152" mass="17477">MTNHETLSQAEVICQTLRRDDDGVRREVLAHAGSRWSLGILHALGVYGKMRHAELKRQMTGVTQRMLTKTLRALERDGLLIRREFGEIPPRVEYELTPLGMELLIRMSPVWTWVVENVDDFRKARRTFDSRDGKKPSWQIPTSTPADPEVPG</sequence>
<evidence type="ECO:0000256" key="2">
    <source>
        <dbReference type="ARBA" id="ARBA00023125"/>
    </source>
</evidence>
<reference evidence="6 7" key="1">
    <citation type="submission" date="2019-06" db="EMBL/GenBank/DDBJ databases">
        <title>Analysis of the biodiversity of Brassica napus bacterial endophytes for the selection of potential efficient biofertilizers for rapeseed crops.</title>
        <authorList>
            <person name="Jimenez-Gomez A."/>
            <person name="Saati-Santamaria Z."/>
            <person name="Menendez E."/>
            <person name="Rivas R."/>
            <person name="Mateos P.F."/>
            <person name="Velazquez E."/>
            <person name="Garcia-Fraile P."/>
        </authorList>
    </citation>
    <scope>NUCLEOTIDE SEQUENCE [LARGE SCALE GENOMIC DNA]</scope>
    <source>
        <strain evidence="6 7">CDVBN10</strain>
    </source>
</reference>
<evidence type="ECO:0000256" key="3">
    <source>
        <dbReference type="ARBA" id="ARBA00023163"/>
    </source>
</evidence>
<dbReference type="Proteomes" id="UP000572407">
    <property type="component" value="Unassembled WGS sequence"/>
</dbReference>
<dbReference type="PROSITE" id="PS51118">
    <property type="entry name" value="HTH_HXLR"/>
    <property type="match status" value="1"/>
</dbReference>
<comment type="caution">
    <text evidence="6">The sequence shown here is derived from an EMBL/GenBank/DDBJ whole genome shotgun (WGS) entry which is preliminary data.</text>
</comment>
<dbReference type="SUPFAM" id="SSF46785">
    <property type="entry name" value="Winged helix' DNA-binding domain"/>
    <property type="match status" value="1"/>
</dbReference>
<feature type="region of interest" description="Disordered" evidence="4">
    <location>
        <begin position="129"/>
        <end position="152"/>
    </location>
</feature>
<name>A0A7V8ZVE3_9PSED</name>
<dbReference type="PANTHER" id="PTHR33204:SF39">
    <property type="entry name" value="TRANSCRIPTIONAL REGULATORY PROTEIN"/>
    <property type="match status" value="1"/>
</dbReference>
<dbReference type="InterPro" id="IPR002577">
    <property type="entry name" value="HTH_HxlR"/>
</dbReference>
<feature type="domain" description="HTH hxlR-type" evidence="5">
    <location>
        <begin position="14"/>
        <end position="122"/>
    </location>
</feature>
<protein>
    <submittedName>
        <fullName evidence="6">Helix-turn-helix transcriptional regulator</fullName>
    </submittedName>
</protein>
<dbReference type="RefSeq" id="WP_181290351.1">
    <property type="nucleotide sequence ID" value="NZ_VDLV01000055.1"/>
</dbReference>
<evidence type="ECO:0000313" key="6">
    <source>
        <dbReference type="EMBL" id="MBA1381031.1"/>
    </source>
</evidence>
<keyword evidence="3" id="KW-0804">Transcription</keyword>
<dbReference type="InterPro" id="IPR036390">
    <property type="entry name" value="WH_DNA-bd_sf"/>
</dbReference>
<keyword evidence="2" id="KW-0238">DNA-binding</keyword>
<evidence type="ECO:0000313" key="7">
    <source>
        <dbReference type="Proteomes" id="UP000572407"/>
    </source>
</evidence>
<dbReference type="PANTHER" id="PTHR33204">
    <property type="entry name" value="TRANSCRIPTIONAL REGULATOR, MARR FAMILY"/>
    <property type="match status" value="1"/>
</dbReference>
<accession>A0A7V8ZVE3</accession>
<gene>
    <name evidence="6" type="ORF">FHK92_25110</name>
</gene>
<dbReference type="Gene3D" id="1.10.10.10">
    <property type="entry name" value="Winged helix-like DNA-binding domain superfamily/Winged helix DNA-binding domain"/>
    <property type="match status" value="1"/>
</dbReference>
<evidence type="ECO:0000256" key="1">
    <source>
        <dbReference type="ARBA" id="ARBA00023015"/>
    </source>
</evidence>
<evidence type="ECO:0000256" key="4">
    <source>
        <dbReference type="SAM" id="MobiDB-lite"/>
    </source>
</evidence>
<dbReference type="EMBL" id="VDLV01000055">
    <property type="protein sequence ID" value="MBA1381031.1"/>
    <property type="molecule type" value="Genomic_DNA"/>
</dbReference>
<evidence type="ECO:0000259" key="5">
    <source>
        <dbReference type="PROSITE" id="PS51118"/>
    </source>
</evidence>
<proteinExistence type="predicted"/>
<organism evidence="6 7">
    <name type="scientific">Pseudomonas brassicacearum subsp. neoaurantiaca</name>
    <dbReference type="NCBI Taxonomy" id="494916"/>
    <lineage>
        <taxon>Bacteria</taxon>
        <taxon>Pseudomonadati</taxon>
        <taxon>Pseudomonadota</taxon>
        <taxon>Gammaproteobacteria</taxon>
        <taxon>Pseudomonadales</taxon>
        <taxon>Pseudomonadaceae</taxon>
        <taxon>Pseudomonas</taxon>
    </lineage>
</organism>
<keyword evidence="1" id="KW-0805">Transcription regulation</keyword>
<dbReference type="Pfam" id="PF01638">
    <property type="entry name" value="HxlR"/>
    <property type="match status" value="1"/>
</dbReference>
<dbReference type="AlphaFoldDB" id="A0A7V8ZVE3"/>